<evidence type="ECO:0000313" key="8">
    <source>
        <dbReference type="Proteomes" id="UP001050691"/>
    </source>
</evidence>
<keyword evidence="8" id="KW-1185">Reference proteome</keyword>
<evidence type="ECO:0000256" key="3">
    <source>
        <dbReference type="ARBA" id="ARBA00022630"/>
    </source>
</evidence>
<dbReference type="SUPFAM" id="SSF51905">
    <property type="entry name" value="FAD/NAD(P)-binding domain"/>
    <property type="match status" value="1"/>
</dbReference>
<dbReference type="InterPro" id="IPR012132">
    <property type="entry name" value="GMC_OxRdtase"/>
</dbReference>
<comment type="similarity">
    <text evidence="2 5">Belongs to the GMC oxidoreductase family.</text>
</comment>
<sequence length="396" mass="42975">MTGGTAGNTVAGRLAEIPGISVLVIEAGKSSYGVKAISTPALATSLVESEYDWQYQATLVDRPDFKRVENAVTRGKVLGGSSSLNYYSWHRGTAAQYNEWELYGGKTWNWEACKPYFSKSTTVNTTSKPSLLPITLTNVGSNGPVKLRIVDPAPLGDAVVKAWVSKGYPLANDIFNGFAIGLTHLVASVDDGIRWSSVSFLEDKSNISVLTETKVSKIILEDQPSSGSGDKYKATGVEILGGKIIKAKKEVIVSGGVFESPHLLMLSGIGPKEELEKHGIECKVNSPHVGKNLQEHVIMPQVFRLKEGSSLDTWYRPGPQLDSATRQYDEFKTGPLASPILEFSGYMRIDERLALCPAYVLAKEKNGGKDPLGPNGTPHFEFDFVVCPTCPIMETE</sequence>
<comment type="caution">
    <text evidence="7">The sequence shown here is derived from an EMBL/GenBank/DDBJ whole genome shotgun (WGS) entry which is preliminary data.</text>
</comment>
<dbReference type="Proteomes" id="UP001050691">
    <property type="component" value="Unassembled WGS sequence"/>
</dbReference>
<dbReference type="GO" id="GO:0016614">
    <property type="term" value="F:oxidoreductase activity, acting on CH-OH group of donors"/>
    <property type="evidence" value="ECO:0007669"/>
    <property type="project" value="InterPro"/>
</dbReference>
<dbReference type="EMBL" id="BPWL01000011">
    <property type="protein sequence ID" value="GJJ15995.1"/>
    <property type="molecule type" value="Genomic_DNA"/>
</dbReference>
<dbReference type="GO" id="GO:0050660">
    <property type="term" value="F:flavin adenine dinucleotide binding"/>
    <property type="evidence" value="ECO:0007669"/>
    <property type="project" value="InterPro"/>
</dbReference>
<organism evidence="7 8">
    <name type="scientific">Clathrus columnatus</name>
    <dbReference type="NCBI Taxonomy" id="1419009"/>
    <lineage>
        <taxon>Eukaryota</taxon>
        <taxon>Fungi</taxon>
        <taxon>Dikarya</taxon>
        <taxon>Basidiomycota</taxon>
        <taxon>Agaricomycotina</taxon>
        <taxon>Agaricomycetes</taxon>
        <taxon>Phallomycetidae</taxon>
        <taxon>Phallales</taxon>
        <taxon>Clathraceae</taxon>
        <taxon>Clathrus</taxon>
    </lineage>
</organism>
<dbReference type="InterPro" id="IPR036188">
    <property type="entry name" value="FAD/NAD-bd_sf"/>
</dbReference>
<gene>
    <name evidence="7" type="ORF">Clacol_010274</name>
</gene>
<feature type="domain" description="Glucose-methanol-choline oxidoreductase N-terminal" evidence="6">
    <location>
        <begin position="75"/>
        <end position="98"/>
    </location>
</feature>
<dbReference type="Pfam" id="PF00732">
    <property type="entry name" value="GMC_oxred_N"/>
    <property type="match status" value="1"/>
</dbReference>
<keyword evidence="4 5" id="KW-0274">FAD</keyword>
<proteinExistence type="inferred from homology"/>
<name>A0AAV5ATD4_9AGAM</name>
<dbReference type="Gene3D" id="3.30.560.10">
    <property type="entry name" value="Glucose Oxidase, domain 3"/>
    <property type="match status" value="1"/>
</dbReference>
<reference evidence="7" key="1">
    <citation type="submission" date="2021-10" db="EMBL/GenBank/DDBJ databases">
        <title>De novo Genome Assembly of Clathrus columnatus (Basidiomycota, Fungi) Using Illumina and Nanopore Sequence Data.</title>
        <authorList>
            <person name="Ogiso-Tanaka E."/>
            <person name="Itagaki H."/>
            <person name="Hosoya T."/>
            <person name="Hosaka K."/>
        </authorList>
    </citation>
    <scope>NUCLEOTIDE SEQUENCE</scope>
    <source>
        <strain evidence="7">MO-923</strain>
    </source>
</reference>
<evidence type="ECO:0000256" key="4">
    <source>
        <dbReference type="ARBA" id="ARBA00022827"/>
    </source>
</evidence>
<evidence type="ECO:0000313" key="7">
    <source>
        <dbReference type="EMBL" id="GJJ15995.1"/>
    </source>
</evidence>
<accession>A0AAV5ATD4</accession>
<evidence type="ECO:0000259" key="6">
    <source>
        <dbReference type="PROSITE" id="PS00623"/>
    </source>
</evidence>
<evidence type="ECO:0000256" key="1">
    <source>
        <dbReference type="ARBA" id="ARBA00001974"/>
    </source>
</evidence>
<evidence type="ECO:0000256" key="2">
    <source>
        <dbReference type="ARBA" id="ARBA00010790"/>
    </source>
</evidence>
<dbReference type="AlphaFoldDB" id="A0AAV5ATD4"/>
<dbReference type="Gene3D" id="3.50.50.60">
    <property type="entry name" value="FAD/NAD(P)-binding domain"/>
    <property type="match status" value="1"/>
</dbReference>
<keyword evidence="3 5" id="KW-0285">Flavoprotein</keyword>
<dbReference type="InterPro" id="IPR000172">
    <property type="entry name" value="GMC_OxRdtase_N"/>
</dbReference>
<dbReference type="PANTHER" id="PTHR11552:SF147">
    <property type="entry name" value="CHOLINE DEHYDROGENASE, MITOCHONDRIAL"/>
    <property type="match status" value="1"/>
</dbReference>
<evidence type="ECO:0000256" key="5">
    <source>
        <dbReference type="RuleBase" id="RU003968"/>
    </source>
</evidence>
<dbReference type="PROSITE" id="PS00623">
    <property type="entry name" value="GMC_OXRED_1"/>
    <property type="match status" value="1"/>
</dbReference>
<comment type="cofactor">
    <cofactor evidence="1">
        <name>FAD</name>
        <dbReference type="ChEBI" id="CHEBI:57692"/>
    </cofactor>
</comment>
<protein>
    <recommendedName>
        <fullName evidence="6">Glucose-methanol-choline oxidoreductase N-terminal domain-containing protein</fullName>
    </recommendedName>
</protein>
<dbReference type="PANTHER" id="PTHR11552">
    <property type="entry name" value="GLUCOSE-METHANOL-CHOLINE GMC OXIDOREDUCTASE"/>
    <property type="match status" value="1"/>
</dbReference>